<protein>
    <submittedName>
        <fullName evidence="12">Uncharacterized protein</fullName>
    </submittedName>
</protein>
<evidence type="ECO:0000256" key="6">
    <source>
        <dbReference type="ARBA" id="ARBA00022840"/>
    </source>
</evidence>
<evidence type="ECO:0000256" key="7">
    <source>
        <dbReference type="PROSITE-ProRule" id="PRU00027"/>
    </source>
</evidence>
<dbReference type="InterPro" id="IPR038718">
    <property type="entry name" value="SNF2-like_sf"/>
</dbReference>
<feature type="domain" description="Helicase ATP-binding" evidence="10">
    <location>
        <begin position="314"/>
        <end position="492"/>
    </location>
</feature>
<dbReference type="GO" id="GO:0006281">
    <property type="term" value="P:DNA repair"/>
    <property type="evidence" value="ECO:0007669"/>
    <property type="project" value="TreeGrafter"/>
</dbReference>
<dbReference type="SMART" id="SM00487">
    <property type="entry name" value="DEXDc"/>
    <property type="match status" value="1"/>
</dbReference>
<dbReference type="GO" id="GO:0008094">
    <property type="term" value="F:ATP-dependent activity, acting on DNA"/>
    <property type="evidence" value="ECO:0007669"/>
    <property type="project" value="TreeGrafter"/>
</dbReference>
<dbReference type="GO" id="GO:0016787">
    <property type="term" value="F:hydrolase activity"/>
    <property type="evidence" value="ECO:0007669"/>
    <property type="project" value="UniProtKB-KW"/>
</dbReference>
<evidence type="ECO:0000256" key="3">
    <source>
        <dbReference type="ARBA" id="ARBA00022771"/>
    </source>
</evidence>
<dbReference type="AlphaFoldDB" id="A0A915D2D9"/>
<feature type="domain" description="BED-type" evidence="9">
    <location>
        <begin position="51"/>
        <end position="106"/>
    </location>
</feature>
<keyword evidence="2" id="KW-0547">Nucleotide-binding</keyword>
<evidence type="ECO:0000256" key="8">
    <source>
        <dbReference type="SAM" id="MobiDB-lite"/>
    </source>
</evidence>
<sequence>MIVGSPTQSQFSDANQEDSANRKKRKTNLSNSTPNCVPGVELEYIEDRDVRKQHIVWNLFVEIKINYKGIDYERMYCPSCNADMVPKTSVLKAHLNARHEKVSKAVMKIERRKKKTELIRTDCNEAFALVLSIPCLSLNIFTHPYVRAWVNIISKESHWKLFAMENSFISVSSDSDSEIILERKPAKKPEVETLSDEDSPSIERKPSQSPEVVEGKSAAITIIIYQVSEAHYYRRTKESGDVQRLVSVDPEKRLYGGKMTDQRMNKVHQITGDVIAAIHSAATQAPINVPTECDGLLIDLMPHQKFALTWMLWREKQLKGPGGILGDDMGLGKTLSMIALILHSKNERIKAEKTSKVELLEDNKRPLSCKTIWEKEVTDRVKENLLRVHIFHGPKNKREISAKKLSQYDMVITTYQTVSSELSEKFKIDEDFAALDTKKYVSITSGSVLTKAVLVSKSCCKLNAGARWCLTGTPIHNELWDLRKGKVWKESIMSASKSNADRLNCLVKVFITKDENQICEVTNKPIVDLKPRLYELIELTLQEPEDRCYQVMFDASRQKQVERVKNPFLMGMREIRNGDKFQQMSCVLVLLLRLRQACTHFGLLKHAVDMNAFKEDAGEVGAGLDNLEESMAQMSLDEEQLLNQIEDADGTKIDAEKIFEPDYQSTKVNAVLERMEKLQRQAINAS</sequence>
<dbReference type="Pfam" id="PF00176">
    <property type="entry name" value="SNF2-rel_dom"/>
    <property type="match status" value="1"/>
</dbReference>
<dbReference type="InterPro" id="IPR027417">
    <property type="entry name" value="P-loop_NTPase"/>
</dbReference>
<dbReference type="GO" id="GO:0003677">
    <property type="term" value="F:DNA binding"/>
    <property type="evidence" value="ECO:0007669"/>
    <property type="project" value="InterPro"/>
</dbReference>
<evidence type="ECO:0000259" key="10">
    <source>
        <dbReference type="PROSITE" id="PS51192"/>
    </source>
</evidence>
<feature type="region of interest" description="Disordered" evidence="8">
    <location>
        <begin position="1"/>
        <end position="32"/>
    </location>
</feature>
<dbReference type="SUPFAM" id="SSF52540">
    <property type="entry name" value="P-loop containing nucleoside triphosphate hydrolases"/>
    <property type="match status" value="1"/>
</dbReference>
<dbReference type="PROSITE" id="PS51192">
    <property type="entry name" value="HELICASE_ATP_BIND_1"/>
    <property type="match status" value="1"/>
</dbReference>
<name>A0A915D2D9_9BILA</name>
<dbReference type="PANTHER" id="PTHR45626:SF50">
    <property type="entry name" value="TRANSCRIPTION TERMINATION FACTOR 2"/>
    <property type="match status" value="1"/>
</dbReference>
<dbReference type="Gene3D" id="3.40.50.10810">
    <property type="entry name" value="Tandem AAA-ATPase domain"/>
    <property type="match status" value="1"/>
</dbReference>
<dbReference type="WBParaSite" id="jg15192">
    <property type="protein sequence ID" value="jg15192"/>
    <property type="gene ID" value="jg15192"/>
</dbReference>
<evidence type="ECO:0000256" key="4">
    <source>
        <dbReference type="ARBA" id="ARBA00022801"/>
    </source>
</evidence>
<feature type="compositionally biased region" description="Polar residues" evidence="8">
    <location>
        <begin position="1"/>
        <end position="18"/>
    </location>
</feature>
<evidence type="ECO:0000313" key="11">
    <source>
        <dbReference type="Proteomes" id="UP000887574"/>
    </source>
</evidence>
<evidence type="ECO:0000256" key="2">
    <source>
        <dbReference type="ARBA" id="ARBA00022741"/>
    </source>
</evidence>
<feature type="region of interest" description="Disordered" evidence="8">
    <location>
        <begin position="185"/>
        <end position="213"/>
    </location>
</feature>
<evidence type="ECO:0000256" key="5">
    <source>
        <dbReference type="ARBA" id="ARBA00022833"/>
    </source>
</evidence>
<dbReference type="InterPro" id="IPR050628">
    <property type="entry name" value="SNF2_RAD54_helicase_TF"/>
</dbReference>
<dbReference type="InterPro" id="IPR014001">
    <property type="entry name" value="Helicase_ATP-bd"/>
</dbReference>
<proteinExistence type="predicted"/>
<evidence type="ECO:0000256" key="1">
    <source>
        <dbReference type="ARBA" id="ARBA00022723"/>
    </source>
</evidence>
<dbReference type="Proteomes" id="UP000887574">
    <property type="component" value="Unplaced"/>
</dbReference>
<evidence type="ECO:0000313" key="12">
    <source>
        <dbReference type="WBParaSite" id="jg15192"/>
    </source>
</evidence>
<evidence type="ECO:0000259" key="9">
    <source>
        <dbReference type="PROSITE" id="PS50808"/>
    </source>
</evidence>
<reference evidence="12" key="1">
    <citation type="submission" date="2022-11" db="UniProtKB">
        <authorList>
            <consortium name="WormBaseParasite"/>
        </authorList>
    </citation>
    <scope>IDENTIFICATION</scope>
</reference>
<keyword evidence="3 7" id="KW-0863">Zinc-finger</keyword>
<keyword evidence="5" id="KW-0862">Zinc</keyword>
<dbReference type="PROSITE" id="PS50808">
    <property type="entry name" value="ZF_BED"/>
    <property type="match status" value="1"/>
</dbReference>
<accession>A0A915D2D9</accession>
<dbReference type="GO" id="GO:0005634">
    <property type="term" value="C:nucleus"/>
    <property type="evidence" value="ECO:0007669"/>
    <property type="project" value="TreeGrafter"/>
</dbReference>
<dbReference type="InterPro" id="IPR003656">
    <property type="entry name" value="Znf_BED"/>
</dbReference>
<dbReference type="PANTHER" id="PTHR45626">
    <property type="entry name" value="TRANSCRIPTION TERMINATION FACTOR 2-RELATED"/>
    <property type="match status" value="1"/>
</dbReference>
<keyword evidence="1" id="KW-0479">Metal-binding</keyword>
<keyword evidence="4" id="KW-0378">Hydrolase</keyword>
<dbReference type="InterPro" id="IPR000330">
    <property type="entry name" value="SNF2_N"/>
</dbReference>
<dbReference type="GO" id="GO:0008270">
    <property type="term" value="F:zinc ion binding"/>
    <property type="evidence" value="ECO:0007669"/>
    <property type="project" value="UniProtKB-KW"/>
</dbReference>
<keyword evidence="11" id="KW-1185">Reference proteome</keyword>
<organism evidence="11 12">
    <name type="scientific">Ditylenchus dipsaci</name>
    <dbReference type="NCBI Taxonomy" id="166011"/>
    <lineage>
        <taxon>Eukaryota</taxon>
        <taxon>Metazoa</taxon>
        <taxon>Ecdysozoa</taxon>
        <taxon>Nematoda</taxon>
        <taxon>Chromadorea</taxon>
        <taxon>Rhabditida</taxon>
        <taxon>Tylenchina</taxon>
        <taxon>Tylenchomorpha</taxon>
        <taxon>Sphaerularioidea</taxon>
        <taxon>Anguinidae</taxon>
        <taxon>Anguininae</taxon>
        <taxon>Ditylenchus</taxon>
    </lineage>
</organism>
<keyword evidence="6" id="KW-0067">ATP-binding</keyword>
<dbReference type="GO" id="GO:0005524">
    <property type="term" value="F:ATP binding"/>
    <property type="evidence" value="ECO:0007669"/>
    <property type="project" value="UniProtKB-KW"/>
</dbReference>